<evidence type="ECO:0000256" key="3">
    <source>
        <dbReference type="ARBA" id="ARBA00022691"/>
    </source>
</evidence>
<protein>
    <recommendedName>
        <fullName evidence="1">tRNA-uridine aminocarboxypropyltransferase</fullName>
        <ecNumber evidence="1">2.5.1.25</ecNumber>
    </recommendedName>
</protein>
<dbReference type="Proteomes" id="UP000199308">
    <property type="component" value="Unassembled WGS sequence"/>
</dbReference>
<organism evidence="6 7">
    <name type="scientific">Thalassotalea agarivorans</name>
    <name type="common">Thalassomonas agarivorans</name>
    <dbReference type="NCBI Taxonomy" id="349064"/>
    <lineage>
        <taxon>Bacteria</taxon>
        <taxon>Pseudomonadati</taxon>
        <taxon>Pseudomonadota</taxon>
        <taxon>Gammaproteobacteria</taxon>
        <taxon>Alteromonadales</taxon>
        <taxon>Colwelliaceae</taxon>
        <taxon>Thalassotalea</taxon>
    </lineage>
</organism>
<evidence type="ECO:0000256" key="1">
    <source>
        <dbReference type="ARBA" id="ARBA00012386"/>
    </source>
</evidence>
<reference evidence="6 7" key="1">
    <citation type="submission" date="2016-10" db="EMBL/GenBank/DDBJ databases">
        <authorList>
            <person name="de Groot N.N."/>
        </authorList>
    </citation>
    <scope>NUCLEOTIDE SEQUENCE [LARGE SCALE GENOMIC DNA]</scope>
    <source>
        <strain evidence="6 7">DSM 19706</strain>
    </source>
</reference>
<evidence type="ECO:0000256" key="4">
    <source>
        <dbReference type="ARBA" id="ARBA00022694"/>
    </source>
</evidence>
<evidence type="ECO:0000313" key="6">
    <source>
        <dbReference type="EMBL" id="SES81950.1"/>
    </source>
</evidence>
<keyword evidence="3" id="KW-0949">S-adenosyl-L-methionine</keyword>
<dbReference type="AlphaFoldDB" id="A0A1H9ZJX4"/>
<gene>
    <name evidence="6" type="ORF">SAMN05660429_00483</name>
</gene>
<dbReference type="RefSeq" id="WP_286219633.1">
    <property type="nucleotide sequence ID" value="NZ_AP027363.1"/>
</dbReference>
<name>A0A1H9ZJX4_THASX</name>
<dbReference type="Pfam" id="PF03942">
    <property type="entry name" value="DTW"/>
    <property type="match status" value="1"/>
</dbReference>
<dbReference type="InterPro" id="IPR039262">
    <property type="entry name" value="DTWD2/TAPT"/>
</dbReference>
<keyword evidence="7" id="KW-1185">Reference proteome</keyword>
<keyword evidence="4" id="KW-0819">tRNA processing</keyword>
<proteinExistence type="predicted"/>
<dbReference type="SMART" id="SM01144">
    <property type="entry name" value="DTW"/>
    <property type="match status" value="1"/>
</dbReference>
<feature type="domain" description="DTW" evidence="5">
    <location>
        <begin position="31"/>
        <end position="226"/>
    </location>
</feature>
<dbReference type="EC" id="2.5.1.25" evidence="1"/>
<dbReference type="InterPro" id="IPR005636">
    <property type="entry name" value="DTW"/>
</dbReference>
<dbReference type="GO" id="GO:0008033">
    <property type="term" value="P:tRNA processing"/>
    <property type="evidence" value="ECO:0007669"/>
    <property type="project" value="UniProtKB-KW"/>
</dbReference>
<dbReference type="PANTHER" id="PTHR21392:SF1">
    <property type="entry name" value="TRNA-URIDINE AMINOCARBOXYPROPYLTRANSFERASE"/>
    <property type="match status" value="1"/>
</dbReference>
<dbReference type="GO" id="GO:0016432">
    <property type="term" value="F:tRNA-uridine aminocarboxypropyltransferase activity"/>
    <property type="evidence" value="ECO:0007669"/>
    <property type="project" value="UniProtKB-EC"/>
</dbReference>
<evidence type="ECO:0000259" key="5">
    <source>
        <dbReference type="SMART" id="SM01144"/>
    </source>
</evidence>
<keyword evidence="2" id="KW-0808">Transferase</keyword>
<accession>A0A1H9ZJX4</accession>
<evidence type="ECO:0000313" key="7">
    <source>
        <dbReference type="Proteomes" id="UP000199308"/>
    </source>
</evidence>
<evidence type="ECO:0000256" key="2">
    <source>
        <dbReference type="ARBA" id="ARBA00022679"/>
    </source>
</evidence>
<dbReference type="EMBL" id="FOHK01000002">
    <property type="protein sequence ID" value="SES81950.1"/>
    <property type="molecule type" value="Genomic_DNA"/>
</dbReference>
<dbReference type="STRING" id="349064.SAMN05660429_00483"/>
<sequence length="253" mass="29350">MYSNQKMHAIQQLYEKRKAQSTRPFNARGKKVNRCQLCLVAKKNCICEFRKTLPINAAFLLLMYDDEVLKPSNTGKLIADVVADTYGFIWSRTEPDKALLALLEDERYQPVVIFPQQYAVENQPMLARSELSDAKIPLFVLLDASWREAKKMYRKSPYLHQLPMMSFDFGDDYRKQYQLRNSINDAQFSTAEVAAFALNDIGQQQAATQLKLWLEVFSFFYQKSVKRENKGDENALAHYLDFIKQGSNDTDKK</sequence>
<dbReference type="PANTHER" id="PTHR21392">
    <property type="entry name" value="TRNA-URIDINE AMINOCARBOXYPROPYLTRANSFERASE 2"/>
    <property type="match status" value="1"/>
</dbReference>